<comment type="caution">
    <text evidence="10">The sequence shown here is derived from an EMBL/GenBank/DDBJ whole genome shotgun (WGS) entry which is preliminary data.</text>
</comment>
<evidence type="ECO:0000313" key="11">
    <source>
        <dbReference type="Proteomes" id="UP000282957"/>
    </source>
</evidence>
<dbReference type="InterPro" id="IPR002575">
    <property type="entry name" value="Aminoglycoside_PTrfase"/>
</dbReference>
<evidence type="ECO:0000256" key="1">
    <source>
        <dbReference type="ARBA" id="ARBA00004496"/>
    </source>
</evidence>
<dbReference type="PANTHER" id="PTHR21064:SF1">
    <property type="entry name" value="HYDROXYLYSINE KINASE"/>
    <property type="match status" value="1"/>
</dbReference>
<dbReference type="GO" id="GO:0004672">
    <property type="term" value="F:protein kinase activity"/>
    <property type="evidence" value="ECO:0007669"/>
    <property type="project" value="InterPro"/>
</dbReference>
<evidence type="ECO:0000256" key="3">
    <source>
        <dbReference type="ARBA" id="ARBA00022679"/>
    </source>
</evidence>
<accession>A0A437M2D6</accession>
<dbReference type="SUPFAM" id="SSF56112">
    <property type="entry name" value="Protein kinase-like (PK-like)"/>
    <property type="match status" value="1"/>
</dbReference>
<dbReference type="Pfam" id="PF01636">
    <property type="entry name" value="APH"/>
    <property type="match status" value="1"/>
</dbReference>
<dbReference type="OrthoDB" id="156345at2"/>
<sequence length="387" mass="41494">MRSRTGMAGRSAAEAGTRFMTESLASEFWHVTCDIWNLSCQNAGMLRAASDSPLPDSPLPGSPLNDPLIFAPPPLVRPDALAEALLAGWGLRGSLTPLGGERDRNFRLTPDQGEALLVKVSHPDEEAAVTDFQTRLLLHLEAATDLPLPRVVRSLAGGTECRHRLDDGRDSLLRVLTFVPGGPREDRTADAFGFGMRAAKLNAALAGFAHPADGRRLLWDIREAPELRHLLDKVADPALRALAAAALDAFQDKAAPLLAALPGQVIHNDLNPHNVLADEQGRFAGIIDFGDAVRAPILQEVATACSYLVMPGPQPMKAVEEFVAGYASVHSLPAAHVALLPVMMATRMALTVLITHWRAGMQPENATYILRNMPGARAGLQTLAELG</sequence>
<dbReference type="InterPro" id="IPR000719">
    <property type="entry name" value="Prot_kinase_dom"/>
</dbReference>
<gene>
    <name evidence="10" type="ORF">EOD42_20715</name>
</gene>
<evidence type="ECO:0000256" key="5">
    <source>
        <dbReference type="ARBA" id="ARBA00036820"/>
    </source>
</evidence>
<dbReference type="GO" id="GO:0047992">
    <property type="term" value="F:hydroxylysine kinase activity"/>
    <property type="evidence" value="ECO:0007669"/>
    <property type="project" value="UniProtKB-EC"/>
</dbReference>
<dbReference type="Proteomes" id="UP000282957">
    <property type="component" value="Unassembled WGS sequence"/>
</dbReference>
<protein>
    <recommendedName>
        <fullName evidence="8">Hydroxylysine kinase</fullName>
        <ecNumber evidence="7">2.7.1.81</ecNumber>
    </recommendedName>
</protein>
<comment type="catalytic activity">
    <reaction evidence="5">
        <text>(5R)-5-hydroxy-L-lysine + GTP = (5R)-5-phosphooxy-L-lysine + GDP + H(+)</text>
        <dbReference type="Rhea" id="RHEA:19049"/>
        <dbReference type="ChEBI" id="CHEBI:15378"/>
        <dbReference type="ChEBI" id="CHEBI:37565"/>
        <dbReference type="ChEBI" id="CHEBI:57882"/>
        <dbReference type="ChEBI" id="CHEBI:58189"/>
        <dbReference type="ChEBI" id="CHEBI:58357"/>
        <dbReference type="EC" id="2.7.1.81"/>
    </reaction>
</comment>
<dbReference type="EC" id="2.7.1.81" evidence="7"/>
<comment type="function">
    <text evidence="6">Catalyzes the GTP-dependent phosphorylation of 5-hydroxy-L-lysine.</text>
</comment>
<dbReference type="PANTHER" id="PTHR21064">
    <property type="entry name" value="AMINOGLYCOSIDE PHOSPHOTRANSFERASE DOMAIN-CONTAINING PROTEIN-RELATED"/>
    <property type="match status" value="1"/>
</dbReference>
<feature type="domain" description="Protein kinase" evidence="9">
    <location>
        <begin position="81"/>
        <end position="387"/>
    </location>
</feature>
<dbReference type="InterPro" id="IPR011009">
    <property type="entry name" value="Kinase-like_dom_sf"/>
</dbReference>
<dbReference type="InterPro" id="IPR050249">
    <property type="entry name" value="Pseudomonas-type_ThrB"/>
</dbReference>
<evidence type="ECO:0000256" key="6">
    <source>
        <dbReference type="ARBA" id="ARBA00037368"/>
    </source>
</evidence>
<keyword evidence="11" id="KW-1185">Reference proteome</keyword>
<evidence type="ECO:0000259" key="9">
    <source>
        <dbReference type="PROSITE" id="PS50011"/>
    </source>
</evidence>
<name>A0A437M2D6_9PROT</name>
<dbReference type="Gene3D" id="3.90.1200.10">
    <property type="match status" value="1"/>
</dbReference>
<dbReference type="GO" id="GO:0005524">
    <property type="term" value="F:ATP binding"/>
    <property type="evidence" value="ECO:0007669"/>
    <property type="project" value="InterPro"/>
</dbReference>
<dbReference type="PROSITE" id="PS50011">
    <property type="entry name" value="PROTEIN_KINASE_DOM"/>
    <property type="match status" value="1"/>
</dbReference>
<organism evidence="10 11">
    <name type="scientific">Rhodovarius crocodyli</name>
    <dbReference type="NCBI Taxonomy" id="1979269"/>
    <lineage>
        <taxon>Bacteria</taxon>
        <taxon>Pseudomonadati</taxon>
        <taxon>Pseudomonadota</taxon>
        <taxon>Alphaproteobacteria</taxon>
        <taxon>Acetobacterales</taxon>
        <taxon>Roseomonadaceae</taxon>
        <taxon>Rhodovarius</taxon>
    </lineage>
</organism>
<proteinExistence type="predicted"/>
<dbReference type="GO" id="GO:0005737">
    <property type="term" value="C:cytoplasm"/>
    <property type="evidence" value="ECO:0007669"/>
    <property type="project" value="UniProtKB-SubCell"/>
</dbReference>
<evidence type="ECO:0000256" key="8">
    <source>
        <dbReference type="ARBA" id="ARBA00040505"/>
    </source>
</evidence>
<comment type="subcellular location">
    <subcellularLocation>
        <location evidence="1">Cytoplasm</location>
    </subcellularLocation>
</comment>
<keyword evidence="2" id="KW-0963">Cytoplasm</keyword>
<evidence type="ECO:0000256" key="7">
    <source>
        <dbReference type="ARBA" id="ARBA00038873"/>
    </source>
</evidence>
<keyword evidence="4" id="KW-0418">Kinase</keyword>
<evidence type="ECO:0000256" key="2">
    <source>
        <dbReference type="ARBA" id="ARBA00022490"/>
    </source>
</evidence>
<reference evidence="10 11" key="1">
    <citation type="submission" date="2019-01" db="EMBL/GenBank/DDBJ databases">
        <authorList>
            <person name="Chen W.-M."/>
        </authorList>
    </citation>
    <scope>NUCLEOTIDE SEQUENCE [LARGE SCALE GENOMIC DNA]</scope>
    <source>
        <strain evidence="10 11">CCP-6</strain>
    </source>
</reference>
<evidence type="ECO:0000313" key="10">
    <source>
        <dbReference type="EMBL" id="RVT91746.1"/>
    </source>
</evidence>
<dbReference type="EMBL" id="SACL01000009">
    <property type="protein sequence ID" value="RVT91746.1"/>
    <property type="molecule type" value="Genomic_DNA"/>
</dbReference>
<evidence type="ECO:0000256" key="4">
    <source>
        <dbReference type="ARBA" id="ARBA00022777"/>
    </source>
</evidence>
<dbReference type="AlphaFoldDB" id="A0A437M2D6"/>
<keyword evidence="3" id="KW-0808">Transferase</keyword>